<gene>
    <name evidence="1" type="ORF">B9R14_13445</name>
</gene>
<reference evidence="1 2" key="1">
    <citation type="journal article" date="2018" name="Syst. Appl. Microbiol.">
        <title>Characterization and high-quality draft genome sequence of Herbivorax saccincola A7, an anaerobic, alkaliphilic, thermophilic, cellulolytic, and xylanolytic bacterium.</title>
        <authorList>
            <person name="Aikawa S."/>
            <person name="Baramee S."/>
            <person name="Sermsathanaswadi J."/>
            <person name="Thianheng P."/>
            <person name="Tachaapaikoon C."/>
            <person name="Shikata A."/>
            <person name="Waeonukul R."/>
            <person name="Pason P."/>
            <person name="Ratanakhanokchai K."/>
            <person name="Kosugi A."/>
        </authorList>
    </citation>
    <scope>NUCLEOTIDE SEQUENCE [LARGE SCALE GENOMIC DNA]</scope>
    <source>
        <strain evidence="1 2">A7</strain>
    </source>
</reference>
<organism evidence="1 2">
    <name type="scientific">Acetivibrio saccincola</name>
    <dbReference type="NCBI Taxonomy" id="1677857"/>
    <lineage>
        <taxon>Bacteria</taxon>
        <taxon>Bacillati</taxon>
        <taxon>Bacillota</taxon>
        <taxon>Clostridia</taxon>
        <taxon>Eubacteriales</taxon>
        <taxon>Oscillospiraceae</taxon>
        <taxon>Acetivibrio</taxon>
    </lineage>
</organism>
<evidence type="ECO:0000313" key="1">
    <source>
        <dbReference type="EMBL" id="PQQ67654.1"/>
    </source>
</evidence>
<evidence type="ECO:0000313" key="2">
    <source>
        <dbReference type="Proteomes" id="UP000239720"/>
    </source>
</evidence>
<dbReference type="AlphaFoldDB" id="A0A2S8RCX9"/>
<dbReference type="Proteomes" id="UP000239720">
    <property type="component" value="Unassembled WGS sequence"/>
</dbReference>
<sequence length="297" mass="33875">MGMYMEQMSLFKDEKKKNDSVVLSASRMTDMPKYYPDVLMKEVMTRIEKGVDVHTVVFWTKHPDAILKSTMTEFINNLFSLGIQCYLHCTITGMGGRIVGSDGLYMEPNAPKASDALAVLPEIVELFRNPMRVMLRIDPLVKIRNNVTGEIFSNFDCVKSIIENSAKAGIKTYTISFLQSNIHKKVDNRFKKIGWSIENFTISQKRGFFDRIKSMAGKFGGKVYSCSVYGLEESRCINGYLLEELHPDKKYIRKDEPRKRNLCGCTHSIDIGGWPPKKCFTGCQYCYANSSYHEPSI</sequence>
<proteinExistence type="predicted"/>
<protein>
    <recommendedName>
        <fullName evidence="3">DUF1848 domain-containing protein</fullName>
    </recommendedName>
</protein>
<evidence type="ECO:0008006" key="3">
    <source>
        <dbReference type="Google" id="ProtNLM"/>
    </source>
</evidence>
<dbReference type="EMBL" id="NEMB01000003">
    <property type="protein sequence ID" value="PQQ67654.1"/>
    <property type="molecule type" value="Genomic_DNA"/>
</dbReference>
<comment type="caution">
    <text evidence="1">The sequence shown here is derived from an EMBL/GenBank/DDBJ whole genome shotgun (WGS) entry which is preliminary data.</text>
</comment>
<dbReference type="InterPro" id="IPR014998">
    <property type="entry name" value="DUF1848"/>
</dbReference>
<name>A0A2S8RCX9_9FIRM</name>
<dbReference type="Pfam" id="PF08902">
    <property type="entry name" value="DUF1848"/>
    <property type="match status" value="1"/>
</dbReference>
<accession>A0A2S8RCX9</accession>